<dbReference type="Proteomes" id="UP000789405">
    <property type="component" value="Unassembled WGS sequence"/>
</dbReference>
<dbReference type="AlphaFoldDB" id="A0A9N9PEA9"/>
<dbReference type="PANTHER" id="PTHR33129">
    <property type="entry name" value="PROTEIN KINASE DOMAIN-CONTAINING PROTEIN-RELATED"/>
    <property type="match status" value="1"/>
</dbReference>
<comment type="caution">
    <text evidence="1">The sequence shown here is derived from an EMBL/GenBank/DDBJ whole genome shotgun (WGS) entry which is preliminary data.</text>
</comment>
<dbReference type="EMBL" id="CAJVPY010048356">
    <property type="protein sequence ID" value="CAG8812090.1"/>
    <property type="molecule type" value="Genomic_DNA"/>
</dbReference>
<dbReference type="OrthoDB" id="2340858at2759"/>
<reference evidence="1" key="1">
    <citation type="submission" date="2021-06" db="EMBL/GenBank/DDBJ databases">
        <authorList>
            <person name="Kallberg Y."/>
            <person name="Tangrot J."/>
            <person name="Rosling A."/>
        </authorList>
    </citation>
    <scope>NUCLEOTIDE SEQUENCE</scope>
    <source>
        <strain evidence="1">MA453B</strain>
    </source>
</reference>
<name>A0A9N9PEA9_9GLOM</name>
<feature type="non-terminal residue" evidence="1">
    <location>
        <position position="1"/>
    </location>
</feature>
<keyword evidence="2" id="KW-1185">Reference proteome</keyword>
<evidence type="ECO:0000313" key="1">
    <source>
        <dbReference type="EMBL" id="CAG8812090.1"/>
    </source>
</evidence>
<sequence>MSNVYEAINKLDSEEERTALRTFFTNNPGKRAEAERILPTCKDNEVVPYFKNLLKLESPSKRRKYGDDDKKLGKFWNTLKNGKVVKHYGGEFLELSRDIYYLLGKDEQGSNISTLFIRECYRHLSNLIFENENAHRWRITGNPGIGKTFFSYYLLYYLSQKQKTVVYHKHNKSPILFSEEGVFSSPDIYAFRDYLGNEEVWYIVD</sequence>
<protein>
    <submittedName>
        <fullName evidence="1">24202_t:CDS:1</fullName>
    </submittedName>
</protein>
<dbReference type="PANTHER" id="PTHR33129:SF1">
    <property type="entry name" value="ATP-BINDING PROTEIN"/>
    <property type="match status" value="1"/>
</dbReference>
<gene>
    <name evidence="1" type="ORF">DERYTH_LOCUS25566</name>
</gene>
<evidence type="ECO:0000313" key="2">
    <source>
        <dbReference type="Proteomes" id="UP000789405"/>
    </source>
</evidence>
<proteinExistence type="predicted"/>
<organism evidence="1 2">
    <name type="scientific">Dentiscutata erythropus</name>
    <dbReference type="NCBI Taxonomy" id="1348616"/>
    <lineage>
        <taxon>Eukaryota</taxon>
        <taxon>Fungi</taxon>
        <taxon>Fungi incertae sedis</taxon>
        <taxon>Mucoromycota</taxon>
        <taxon>Glomeromycotina</taxon>
        <taxon>Glomeromycetes</taxon>
        <taxon>Diversisporales</taxon>
        <taxon>Gigasporaceae</taxon>
        <taxon>Dentiscutata</taxon>
    </lineage>
</organism>
<dbReference type="InterPro" id="IPR052980">
    <property type="entry name" value="Crinkler_effector"/>
</dbReference>
<accession>A0A9N9PEA9</accession>